<feature type="domain" description="RNA polymerase sigma factor 70 region 4 type 2" evidence="7">
    <location>
        <begin position="99"/>
        <end position="147"/>
    </location>
</feature>
<accession>A0A1B8ZQM7</accession>
<proteinExistence type="inferred from homology"/>
<comment type="caution">
    <text evidence="8">The sequence shown here is derived from an EMBL/GenBank/DDBJ whole genome shotgun (WGS) entry which is preliminary data.</text>
</comment>
<dbReference type="GO" id="GO:0006352">
    <property type="term" value="P:DNA-templated transcription initiation"/>
    <property type="evidence" value="ECO:0007669"/>
    <property type="project" value="InterPro"/>
</dbReference>
<protein>
    <recommendedName>
        <fullName evidence="10">RNA polymerase subunit sigma-24</fullName>
    </recommendedName>
</protein>
<evidence type="ECO:0000313" key="9">
    <source>
        <dbReference type="Proteomes" id="UP000093432"/>
    </source>
</evidence>
<keyword evidence="4" id="KW-0238">DNA-binding</keyword>
<dbReference type="Pfam" id="PF04542">
    <property type="entry name" value="Sigma70_r2"/>
    <property type="match status" value="1"/>
</dbReference>
<dbReference type="Gene3D" id="1.10.10.10">
    <property type="entry name" value="Winged helix-like DNA-binding domain superfamily/Winged helix DNA-binding domain"/>
    <property type="match status" value="1"/>
</dbReference>
<evidence type="ECO:0000256" key="2">
    <source>
        <dbReference type="ARBA" id="ARBA00023015"/>
    </source>
</evidence>
<evidence type="ECO:0000313" key="8">
    <source>
        <dbReference type="EMBL" id="OCA73877.1"/>
    </source>
</evidence>
<dbReference type="GO" id="GO:0016987">
    <property type="term" value="F:sigma factor activity"/>
    <property type="evidence" value="ECO:0007669"/>
    <property type="project" value="UniProtKB-KW"/>
</dbReference>
<organism evidence="8 9">
    <name type="scientific">Chryseobacterium arthrosphaerae</name>
    <dbReference type="NCBI Taxonomy" id="651561"/>
    <lineage>
        <taxon>Bacteria</taxon>
        <taxon>Pseudomonadati</taxon>
        <taxon>Bacteroidota</taxon>
        <taxon>Flavobacteriia</taxon>
        <taxon>Flavobacteriales</taxon>
        <taxon>Weeksellaceae</taxon>
        <taxon>Chryseobacterium group</taxon>
        <taxon>Chryseobacterium</taxon>
    </lineage>
</organism>
<name>A0A1B8ZQM7_9FLAO</name>
<dbReference type="InterPro" id="IPR039425">
    <property type="entry name" value="RNA_pol_sigma-70-like"/>
</dbReference>
<dbReference type="OrthoDB" id="9780326at2"/>
<dbReference type="SUPFAM" id="SSF88946">
    <property type="entry name" value="Sigma2 domain of RNA polymerase sigma factors"/>
    <property type="match status" value="1"/>
</dbReference>
<evidence type="ECO:0000256" key="5">
    <source>
        <dbReference type="ARBA" id="ARBA00023163"/>
    </source>
</evidence>
<evidence type="ECO:0000259" key="7">
    <source>
        <dbReference type="Pfam" id="PF08281"/>
    </source>
</evidence>
<evidence type="ECO:0000256" key="4">
    <source>
        <dbReference type="ARBA" id="ARBA00023125"/>
    </source>
</evidence>
<evidence type="ECO:0008006" key="10">
    <source>
        <dbReference type="Google" id="ProtNLM"/>
    </source>
</evidence>
<feature type="domain" description="RNA polymerase sigma-70 region 2" evidence="6">
    <location>
        <begin position="6"/>
        <end position="74"/>
    </location>
</feature>
<comment type="similarity">
    <text evidence="1">Belongs to the sigma-70 factor family. ECF subfamily.</text>
</comment>
<dbReference type="RefSeq" id="WP_065397871.1">
    <property type="nucleotide sequence ID" value="NZ_MAYG01000001.1"/>
</dbReference>
<dbReference type="InterPro" id="IPR007627">
    <property type="entry name" value="RNA_pol_sigma70_r2"/>
</dbReference>
<dbReference type="InterPro" id="IPR013325">
    <property type="entry name" value="RNA_pol_sigma_r2"/>
</dbReference>
<dbReference type="PANTHER" id="PTHR43133:SF8">
    <property type="entry name" value="RNA POLYMERASE SIGMA FACTOR HI_1459-RELATED"/>
    <property type="match status" value="1"/>
</dbReference>
<dbReference type="AlphaFoldDB" id="A0A1B8ZQM7"/>
<dbReference type="STRING" id="651561.BBI00_05770"/>
<dbReference type="SUPFAM" id="SSF88659">
    <property type="entry name" value="Sigma3 and sigma4 domains of RNA polymerase sigma factors"/>
    <property type="match status" value="1"/>
</dbReference>
<reference evidence="9" key="1">
    <citation type="submission" date="2016-07" db="EMBL/GenBank/DDBJ databases">
        <authorList>
            <person name="Florea S."/>
            <person name="Webb J.S."/>
            <person name="Jaromczyk J."/>
            <person name="Schardl C.L."/>
        </authorList>
    </citation>
    <scope>NUCLEOTIDE SEQUENCE [LARGE SCALE GENOMIC DNA]</scope>
    <source>
        <strain evidence="9">CC-VM-7</strain>
    </source>
</reference>
<dbReference type="GO" id="GO:0003677">
    <property type="term" value="F:DNA binding"/>
    <property type="evidence" value="ECO:0007669"/>
    <property type="project" value="UniProtKB-KW"/>
</dbReference>
<dbReference type="NCBIfam" id="TIGR02937">
    <property type="entry name" value="sigma70-ECF"/>
    <property type="match status" value="1"/>
</dbReference>
<dbReference type="EMBL" id="MAYG01000001">
    <property type="protein sequence ID" value="OCA73877.1"/>
    <property type="molecule type" value="Genomic_DNA"/>
</dbReference>
<dbReference type="Proteomes" id="UP000093432">
    <property type="component" value="Unassembled WGS sequence"/>
</dbReference>
<dbReference type="InterPro" id="IPR013249">
    <property type="entry name" value="RNA_pol_sigma70_r4_t2"/>
</dbReference>
<dbReference type="Gene3D" id="1.10.1740.10">
    <property type="match status" value="1"/>
</dbReference>
<keyword evidence="3" id="KW-0731">Sigma factor</keyword>
<dbReference type="Pfam" id="PF08281">
    <property type="entry name" value="Sigma70_r4_2"/>
    <property type="match status" value="1"/>
</dbReference>
<keyword evidence="5" id="KW-0804">Transcription</keyword>
<evidence type="ECO:0000259" key="6">
    <source>
        <dbReference type="Pfam" id="PF04542"/>
    </source>
</evidence>
<evidence type="ECO:0000256" key="1">
    <source>
        <dbReference type="ARBA" id="ARBA00010641"/>
    </source>
</evidence>
<dbReference type="InterPro" id="IPR013324">
    <property type="entry name" value="RNA_pol_sigma_r3/r4-like"/>
</dbReference>
<sequence length="158" mass="18834">MDFENLYQLYSPKIFRLCYGYFNDADKAKDITQETFITVFEHLNTLKNNTNIPGWIFRIATNKCLRQIENEKRRPAVKDYNFTKIEASETLHEDERLIRLRTCINELSEIDRLIIGLFLEDLPQEKIAEIIGISHSNVRVKIYRIKEILSKKMKAYER</sequence>
<dbReference type="PANTHER" id="PTHR43133">
    <property type="entry name" value="RNA POLYMERASE ECF-TYPE SIGMA FACTO"/>
    <property type="match status" value="1"/>
</dbReference>
<dbReference type="InterPro" id="IPR036388">
    <property type="entry name" value="WH-like_DNA-bd_sf"/>
</dbReference>
<dbReference type="InterPro" id="IPR014284">
    <property type="entry name" value="RNA_pol_sigma-70_dom"/>
</dbReference>
<gene>
    <name evidence="8" type="ORF">BBI00_05770</name>
</gene>
<keyword evidence="2" id="KW-0805">Transcription regulation</keyword>
<evidence type="ECO:0000256" key="3">
    <source>
        <dbReference type="ARBA" id="ARBA00023082"/>
    </source>
</evidence>